<gene>
    <name evidence="11" type="ORF">EJ05DRAFT_504482</name>
</gene>
<dbReference type="GO" id="GO:0046872">
    <property type="term" value="F:metal ion binding"/>
    <property type="evidence" value="ECO:0007669"/>
    <property type="project" value="UniProtKB-KW"/>
</dbReference>
<feature type="domain" description="Amidohydrolase-related" evidence="10">
    <location>
        <begin position="8"/>
        <end position="221"/>
    </location>
</feature>
<evidence type="ECO:0000259" key="10">
    <source>
        <dbReference type="Pfam" id="PF04909"/>
    </source>
</evidence>
<sequence length="363" mass="40171">MSSFSPKIDTHSHYIPPGYREALEQNGHTHPDGMPGVPSWSPEDHLQLMIDANISKSILSISTPGTHLVPGNDALAAKITRSVNSYAAGLKRQYPDKFGYFASLPLPAVNETLKEIAVAFDEGADGVLALTNSHGRYLGDPLFEPVMAELDRRYATVMIHPTTPCIFHNDEPIAAAPLLNHPRPMYEFFFDTARAVINLFLSQTMSRYPNITWIIPHAGGALPPLFSRFTGFSRIVPGGVILNEDDVRKTLLEQCYFDLAGFVFPNSTEGKGQLAGLVEGMAIPAERLLLGTDYCYTPAPAAKMIQARQDVHITKWFNERDIRAVYHDNAERLLNRSVSKRKVKNEKRAGSAVKVAEVLEVDD</sequence>
<evidence type="ECO:0000256" key="8">
    <source>
        <dbReference type="RuleBase" id="RU366045"/>
    </source>
</evidence>
<organism evidence="11 12">
    <name type="scientific">Pseudovirgaria hyperparasitica</name>
    <dbReference type="NCBI Taxonomy" id="470096"/>
    <lineage>
        <taxon>Eukaryota</taxon>
        <taxon>Fungi</taxon>
        <taxon>Dikarya</taxon>
        <taxon>Ascomycota</taxon>
        <taxon>Pezizomycotina</taxon>
        <taxon>Dothideomycetes</taxon>
        <taxon>Dothideomycetes incertae sedis</taxon>
        <taxon>Acrospermales</taxon>
        <taxon>Acrospermaceae</taxon>
        <taxon>Pseudovirgaria</taxon>
    </lineage>
</organism>
<dbReference type="Pfam" id="PF04909">
    <property type="entry name" value="Amidohydro_2"/>
    <property type="match status" value="1"/>
</dbReference>
<evidence type="ECO:0000313" key="11">
    <source>
        <dbReference type="EMBL" id="KAF2753881.1"/>
    </source>
</evidence>
<proteinExistence type="inferred from homology"/>
<dbReference type="RefSeq" id="XP_033596332.1">
    <property type="nucleotide sequence ID" value="XM_033747576.1"/>
</dbReference>
<dbReference type="GO" id="GO:0005829">
    <property type="term" value="C:cytosol"/>
    <property type="evidence" value="ECO:0007669"/>
    <property type="project" value="TreeGrafter"/>
</dbReference>
<comment type="catalytic activity">
    <reaction evidence="6">
        <text>6-methylsalicylate + H(+) = 3-methylphenol + CO2</text>
        <dbReference type="Rhea" id="RHEA:23112"/>
        <dbReference type="ChEBI" id="CHEBI:15378"/>
        <dbReference type="ChEBI" id="CHEBI:16526"/>
        <dbReference type="ChEBI" id="CHEBI:17231"/>
        <dbReference type="ChEBI" id="CHEBI:36658"/>
        <dbReference type="EC" id="4.1.1.52"/>
    </reaction>
    <physiologicalReaction direction="left-to-right" evidence="6">
        <dbReference type="Rhea" id="RHEA:23113"/>
    </physiologicalReaction>
</comment>
<dbReference type="OrthoDB" id="2832284at2759"/>
<evidence type="ECO:0000256" key="6">
    <source>
        <dbReference type="ARBA" id="ARBA00036832"/>
    </source>
</evidence>
<evidence type="ECO:0000256" key="7">
    <source>
        <dbReference type="ARBA" id="ARBA00038889"/>
    </source>
</evidence>
<evidence type="ECO:0000313" key="12">
    <source>
        <dbReference type="Proteomes" id="UP000799437"/>
    </source>
</evidence>
<evidence type="ECO:0000256" key="3">
    <source>
        <dbReference type="ARBA" id="ARBA00022793"/>
    </source>
</evidence>
<evidence type="ECO:0000256" key="1">
    <source>
        <dbReference type="ARBA" id="ARBA00005871"/>
    </source>
</evidence>
<keyword evidence="12" id="KW-1185">Reference proteome</keyword>
<keyword evidence="4" id="KW-0862">Zinc</keyword>
<feature type="region of interest" description="Disordered" evidence="9">
    <location>
        <begin position="22"/>
        <end position="41"/>
    </location>
</feature>
<keyword evidence="11" id="KW-0378">Hydrolase</keyword>
<keyword evidence="5 8" id="KW-0456">Lyase</keyword>
<dbReference type="GeneID" id="54488630"/>
<evidence type="ECO:0000256" key="4">
    <source>
        <dbReference type="ARBA" id="ARBA00022833"/>
    </source>
</evidence>
<dbReference type="GO" id="GO:0047596">
    <property type="term" value="F:6-methylsalicylate decarboxylase activity"/>
    <property type="evidence" value="ECO:0007669"/>
    <property type="project" value="UniProtKB-EC"/>
</dbReference>
<dbReference type="GO" id="GO:0016787">
    <property type="term" value="F:hydrolase activity"/>
    <property type="evidence" value="ECO:0007669"/>
    <property type="project" value="UniProtKB-KW"/>
</dbReference>
<protein>
    <recommendedName>
        <fullName evidence="7">6-methylsalicylate decarboxylase</fullName>
        <ecNumber evidence="7">4.1.1.52</ecNumber>
    </recommendedName>
</protein>
<accession>A0A6A6VXA7</accession>
<dbReference type="InterPro" id="IPR006680">
    <property type="entry name" value="Amidohydro-rel"/>
</dbReference>
<dbReference type="AlphaFoldDB" id="A0A6A6VXA7"/>
<feature type="compositionally biased region" description="Basic and acidic residues" evidence="9">
    <location>
        <begin position="22"/>
        <end position="31"/>
    </location>
</feature>
<dbReference type="PANTHER" id="PTHR21240">
    <property type="entry name" value="2-AMINO-3-CARBOXYLMUCONATE-6-SEMIALDEHYDE DECARBOXYLASE"/>
    <property type="match status" value="1"/>
</dbReference>
<dbReference type="EC" id="4.1.1.52" evidence="7"/>
<dbReference type="InterPro" id="IPR032465">
    <property type="entry name" value="ACMSD"/>
</dbReference>
<evidence type="ECO:0000256" key="9">
    <source>
        <dbReference type="SAM" id="MobiDB-lite"/>
    </source>
</evidence>
<dbReference type="InterPro" id="IPR032466">
    <property type="entry name" value="Metal_Hydrolase"/>
</dbReference>
<dbReference type="Proteomes" id="UP000799437">
    <property type="component" value="Unassembled WGS sequence"/>
</dbReference>
<dbReference type="SUPFAM" id="SSF51556">
    <property type="entry name" value="Metallo-dependent hydrolases"/>
    <property type="match status" value="1"/>
</dbReference>
<comment type="similarity">
    <text evidence="1">Belongs to the metallo-dependent hydrolases superfamily. ACMSD family.</text>
</comment>
<dbReference type="GO" id="GO:0019748">
    <property type="term" value="P:secondary metabolic process"/>
    <property type="evidence" value="ECO:0007669"/>
    <property type="project" value="TreeGrafter"/>
</dbReference>
<name>A0A6A6VXA7_9PEZI</name>
<dbReference type="PANTHER" id="PTHR21240:SF29">
    <property type="entry name" value="AMIDOHYDROLASE-RELATED DOMAIN-CONTAINING PROTEIN"/>
    <property type="match status" value="1"/>
</dbReference>
<reference evidence="11" key="1">
    <citation type="journal article" date="2020" name="Stud. Mycol.">
        <title>101 Dothideomycetes genomes: a test case for predicting lifestyles and emergence of pathogens.</title>
        <authorList>
            <person name="Haridas S."/>
            <person name="Albert R."/>
            <person name="Binder M."/>
            <person name="Bloem J."/>
            <person name="Labutti K."/>
            <person name="Salamov A."/>
            <person name="Andreopoulos B."/>
            <person name="Baker S."/>
            <person name="Barry K."/>
            <person name="Bills G."/>
            <person name="Bluhm B."/>
            <person name="Cannon C."/>
            <person name="Castanera R."/>
            <person name="Culley D."/>
            <person name="Daum C."/>
            <person name="Ezra D."/>
            <person name="Gonzalez J."/>
            <person name="Henrissat B."/>
            <person name="Kuo A."/>
            <person name="Liang C."/>
            <person name="Lipzen A."/>
            <person name="Lutzoni F."/>
            <person name="Magnuson J."/>
            <person name="Mondo S."/>
            <person name="Nolan M."/>
            <person name="Ohm R."/>
            <person name="Pangilinan J."/>
            <person name="Park H.-J."/>
            <person name="Ramirez L."/>
            <person name="Alfaro M."/>
            <person name="Sun H."/>
            <person name="Tritt A."/>
            <person name="Yoshinaga Y."/>
            <person name="Zwiers L.-H."/>
            <person name="Turgeon B."/>
            <person name="Goodwin S."/>
            <person name="Spatafora J."/>
            <person name="Crous P."/>
            <person name="Grigoriev I."/>
        </authorList>
    </citation>
    <scope>NUCLEOTIDE SEQUENCE</scope>
    <source>
        <strain evidence="11">CBS 121739</strain>
    </source>
</reference>
<keyword evidence="2" id="KW-0479">Metal-binding</keyword>
<keyword evidence="3 8" id="KW-0210">Decarboxylase</keyword>
<dbReference type="Gene3D" id="3.20.20.140">
    <property type="entry name" value="Metal-dependent hydrolases"/>
    <property type="match status" value="1"/>
</dbReference>
<evidence type="ECO:0000256" key="5">
    <source>
        <dbReference type="ARBA" id="ARBA00023239"/>
    </source>
</evidence>
<dbReference type="EMBL" id="ML996582">
    <property type="protein sequence ID" value="KAF2753881.1"/>
    <property type="molecule type" value="Genomic_DNA"/>
</dbReference>
<evidence type="ECO:0000256" key="2">
    <source>
        <dbReference type="ARBA" id="ARBA00022723"/>
    </source>
</evidence>